<sequence length="355" mass="38209">MSDNQDRSTELVEQVRAALAAGTRLAIQGGGSKSFYGRAVEGEPVTLQGHTGIVNYEPTELVLTARAGTPLREVESVLTDEGQMMPFDPPDFDGNATVGGAFAAGLSGPARPWHGSARDLILGMRLINGRGEHNRYGGEVMKNVAGYDVSRVVTGSLGTLGVITEISMKVLPRPEAECTLVLEQDPTAATLAVENWFREGMPVTGAAMHEGRLHLRLAGSASAVRVARERIGGEKLSDGSAWWQGLRDQTLPFFASDLPLWRISLPPSAGNLDLDGDRLFDWNGQLRWLYTATPAAELRERASSLGGHATLFRGGAPDAAVFHPLTPGVHTLNQRLKQAFDPDGIFNRGRMYADI</sequence>
<dbReference type="SUPFAM" id="SSF56176">
    <property type="entry name" value="FAD-binding/transporter-associated domain-like"/>
    <property type="match status" value="1"/>
</dbReference>
<dbReference type="InterPro" id="IPR006094">
    <property type="entry name" value="Oxid_FAD_bind_N"/>
</dbReference>
<dbReference type="InterPro" id="IPR016169">
    <property type="entry name" value="FAD-bd_PCMH_sub2"/>
</dbReference>
<organism evidence="4 5">
    <name type="scientific">Natronocella acetinitrilica</name>
    <dbReference type="NCBI Taxonomy" id="414046"/>
    <lineage>
        <taxon>Bacteria</taxon>
        <taxon>Pseudomonadati</taxon>
        <taxon>Pseudomonadota</taxon>
        <taxon>Gammaproteobacteria</taxon>
        <taxon>Chromatiales</taxon>
        <taxon>Ectothiorhodospiraceae</taxon>
        <taxon>Natronocella</taxon>
    </lineage>
</organism>
<reference evidence="4" key="1">
    <citation type="submission" date="2022-03" db="EMBL/GenBank/DDBJ databases">
        <title>Genomic Encyclopedia of Type Strains, Phase III (KMG-III): the genomes of soil and plant-associated and newly described type strains.</title>
        <authorList>
            <person name="Whitman W."/>
        </authorList>
    </citation>
    <scope>NUCLEOTIDE SEQUENCE</scope>
    <source>
        <strain evidence="4">ANL 6-2</strain>
    </source>
</reference>
<dbReference type="SUPFAM" id="SSF55103">
    <property type="entry name" value="FAD-linked oxidases, C-terminal domain"/>
    <property type="match status" value="1"/>
</dbReference>
<dbReference type="Pfam" id="PF01565">
    <property type="entry name" value="FAD_binding_4"/>
    <property type="match status" value="1"/>
</dbReference>
<dbReference type="PROSITE" id="PS51387">
    <property type="entry name" value="FAD_PCMH"/>
    <property type="match status" value="1"/>
</dbReference>
<dbReference type="EMBL" id="JALJXV010000008">
    <property type="protein sequence ID" value="MCP1676230.1"/>
    <property type="molecule type" value="Genomic_DNA"/>
</dbReference>
<keyword evidence="5" id="KW-1185">Reference proteome</keyword>
<dbReference type="InterPro" id="IPR036318">
    <property type="entry name" value="FAD-bd_PCMH-like_sf"/>
</dbReference>
<evidence type="ECO:0000259" key="3">
    <source>
        <dbReference type="PROSITE" id="PS51387"/>
    </source>
</evidence>
<evidence type="ECO:0000256" key="2">
    <source>
        <dbReference type="ARBA" id="ARBA00022827"/>
    </source>
</evidence>
<dbReference type="RefSeq" id="WP_253481485.1">
    <property type="nucleotide sequence ID" value="NZ_JALJXV010000008.1"/>
</dbReference>
<name>A0AAE3G5M2_9GAMM</name>
<dbReference type="NCBIfam" id="NF008439">
    <property type="entry name" value="PRK11282.1"/>
    <property type="match status" value="1"/>
</dbReference>
<dbReference type="Proteomes" id="UP001205843">
    <property type="component" value="Unassembled WGS sequence"/>
</dbReference>
<keyword evidence="1" id="KW-0285">Flavoprotein</keyword>
<comment type="caution">
    <text evidence="4">The sequence shown here is derived from an EMBL/GenBank/DDBJ whole genome shotgun (WGS) entry which is preliminary data.</text>
</comment>
<accession>A0AAE3G5M2</accession>
<feature type="domain" description="FAD-binding PCMH-type" evidence="3">
    <location>
        <begin position="1"/>
        <end position="173"/>
    </location>
</feature>
<dbReference type="InterPro" id="IPR016166">
    <property type="entry name" value="FAD-bd_PCMH"/>
</dbReference>
<proteinExistence type="predicted"/>
<dbReference type="PANTHER" id="PTHR11748">
    <property type="entry name" value="D-LACTATE DEHYDROGENASE"/>
    <property type="match status" value="1"/>
</dbReference>
<protein>
    <submittedName>
        <fullName evidence="4">Glycolate oxidase FAD binding subunit</fullName>
    </submittedName>
</protein>
<dbReference type="GO" id="GO:0071949">
    <property type="term" value="F:FAD binding"/>
    <property type="evidence" value="ECO:0007669"/>
    <property type="project" value="InterPro"/>
</dbReference>
<dbReference type="InterPro" id="IPR016164">
    <property type="entry name" value="FAD-linked_Oxase-like_C"/>
</dbReference>
<dbReference type="AlphaFoldDB" id="A0AAE3G5M2"/>
<dbReference type="GO" id="GO:0003824">
    <property type="term" value="F:catalytic activity"/>
    <property type="evidence" value="ECO:0007669"/>
    <property type="project" value="InterPro"/>
</dbReference>
<evidence type="ECO:0000313" key="5">
    <source>
        <dbReference type="Proteomes" id="UP001205843"/>
    </source>
</evidence>
<evidence type="ECO:0000313" key="4">
    <source>
        <dbReference type="EMBL" id="MCP1676230.1"/>
    </source>
</evidence>
<keyword evidence="2" id="KW-0274">FAD</keyword>
<gene>
    <name evidence="4" type="ORF">J2T57_003389</name>
</gene>
<dbReference type="Gene3D" id="3.30.465.10">
    <property type="match status" value="1"/>
</dbReference>
<dbReference type="PANTHER" id="PTHR11748:SF103">
    <property type="entry name" value="GLYCOLATE OXIDASE SUBUNIT GLCE"/>
    <property type="match status" value="1"/>
</dbReference>
<evidence type="ECO:0000256" key="1">
    <source>
        <dbReference type="ARBA" id="ARBA00022630"/>
    </source>
</evidence>